<proteinExistence type="inferred from homology"/>
<dbReference type="AlphaFoldDB" id="A0A8J7P2Z2"/>
<comment type="subcellular location">
    <subcellularLocation>
        <location evidence="1">Nucleus</location>
        <location evidence="1">Nucleolus</location>
    </subcellularLocation>
</comment>
<dbReference type="Pfam" id="PF06524">
    <property type="entry name" value="NOA36"/>
    <property type="match status" value="1"/>
</dbReference>
<keyword evidence="8" id="KW-0539">Nucleus</keyword>
<evidence type="ECO:0000256" key="2">
    <source>
        <dbReference type="ARBA" id="ARBA00007212"/>
    </source>
</evidence>
<feature type="non-terminal residue" evidence="12">
    <location>
        <position position="450"/>
    </location>
</feature>
<comment type="similarity">
    <text evidence="2">Belongs to the NOA36 family.</text>
</comment>
<feature type="domain" description="Alkylated DNA repair protein AlkB homologue 8 N-terminal" evidence="11">
    <location>
        <begin position="76"/>
        <end position="117"/>
    </location>
</feature>
<organism evidence="12 13">
    <name type="scientific">Atractosteus spatula</name>
    <name type="common">Alligator gar</name>
    <name type="synonym">Lepisosteus spatula</name>
    <dbReference type="NCBI Taxonomy" id="7917"/>
    <lineage>
        <taxon>Eukaryota</taxon>
        <taxon>Metazoa</taxon>
        <taxon>Chordata</taxon>
        <taxon>Craniata</taxon>
        <taxon>Vertebrata</taxon>
        <taxon>Euteleostomi</taxon>
        <taxon>Actinopterygii</taxon>
        <taxon>Neopterygii</taxon>
        <taxon>Holostei</taxon>
        <taxon>Semionotiformes</taxon>
        <taxon>Lepisosteidae</taxon>
        <taxon>Atractosteus</taxon>
    </lineage>
</organism>
<evidence type="ECO:0000256" key="1">
    <source>
        <dbReference type="ARBA" id="ARBA00004604"/>
    </source>
</evidence>
<evidence type="ECO:0000313" key="12">
    <source>
        <dbReference type="EMBL" id="MBN3322918.1"/>
    </source>
</evidence>
<dbReference type="PANTHER" id="PTHR13214:SF1">
    <property type="entry name" value="ZINC FINGER PROTEIN 330"/>
    <property type="match status" value="1"/>
</dbReference>
<evidence type="ECO:0000256" key="10">
    <source>
        <dbReference type="SAM" id="MobiDB-lite"/>
    </source>
</evidence>
<evidence type="ECO:0000313" key="13">
    <source>
        <dbReference type="Proteomes" id="UP000736164"/>
    </source>
</evidence>
<dbReference type="Pfam" id="PF09004">
    <property type="entry name" value="ALKBH8_N"/>
    <property type="match status" value="1"/>
</dbReference>
<dbReference type="GO" id="GO:0005730">
    <property type="term" value="C:nucleolus"/>
    <property type="evidence" value="ECO:0007669"/>
    <property type="project" value="UniProtKB-SubCell"/>
</dbReference>
<gene>
    <name evidence="12" type="primary">Znf330</name>
    <name evidence="12" type="ORF">GTO95_0004949</name>
</gene>
<dbReference type="Proteomes" id="UP000736164">
    <property type="component" value="Unassembled WGS sequence"/>
</dbReference>
<keyword evidence="4" id="KW-0479">Metal-binding</keyword>
<dbReference type="EMBL" id="JAAWVO010062302">
    <property type="protein sequence ID" value="MBN3322918.1"/>
    <property type="molecule type" value="Genomic_DNA"/>
</dbReference>
<sequence>MKCFETLVMKHIKDTIPNTLDPYQFAYRPNISTDDAISIAIHTALSHLDKKNTYARLLFIDFSSAFNTHISNDLTWTVHMDSILKKNQERFYFLRCLKQWGMPVPVVVNFYHWTIESILTNGITVWYGNTSSRERKALQRMVNVAQKIIGCGLTEIKQLYENHCRGRIGECDKCQRRQKNRAFCYFCSSVQKLPMCAQCGKTKCMMKSSDCVIKHPGIHSTGLAMVGAICDFCEAWVCHGKKCLSTHACICPLSDADCIECERGVWEHGGRIFRCSFCQNFLCEDDQFEHQASCQVLEAETFKCISCNRLGQHSCLRCKACYCDDHARSKVFKQEKGKAPPCPKCGHETQETKDLSMSTRSLKFGRQSGAEDGASGYDAYWKNLASGGGGLGGDNDYEEEDGDDYDDDEEDEEEDEEDKESDTEVSEPFSDLNLGRTYASGYAHYEESQD</sequence>
<evidence type="ECO:0000259" key="11">
    <source>
        <dbReference type="Pfam" id="PF09004"/>
    </source>
</evidence>
<dbReference type="InterPro" id="IPR015095">
    <property type="entry name" value="AlkB_hom8_N"/>
</dbReference>
<name>A0A8J7P2Z2_ATRSP</name>
<protein>
    <recommendedName>
        <fullName evidence="3">Zinc finger protein 330</fullName>
    </recommendedName>
    <alternativeName>
        <fullName evidence="9">Nucleolar autoantigen 36</fullName>
    </alternativeName>
</protein>
<dbReference type="GO" id="GO:0008270">
    <property type="term" value="F:zinc ion binding"/>
    <property type="evidence" value="ECO:0007669"/>
    <property type="project" value="UniProtKB-KW"/>
</dbReference>
<evidence type="ECO:0000256" key="8">
    <source>
        <dbReference type="ARBA" id="ARBA00023242"/>
    </source>
</evidence>
<feature type="non-terminal residue" evidence="12">
    <location>
        <position position="1"/>
    </location>
</feature>
<reference evidence="12" key="1">
    <citation type="journal article" date="2021" name="Cell">
        <title>Tracing the genetic footprints of vertebrate landing in non-teleost ray-finned fishes.</title>
        <authorList>
            <person name="Bi X."/>
            <person name="Wang K."/>
            <person name="Yang L."/>
            <person name="Pan H."/>
            <person name="Jiang H."/>
            <person name="Wei Q."/>
            <person name="Fang M."/>
            <person name="Yu H."/>
            <person name="Zhu C."/>
            <person name="Cai Y."/>
            <person name="He Y."/>
            <person name="Gan X."/>
            <person name="Zeng H."/>
            <person name="Yu D."/>
            <person name="Zhu Y."/>
            <person name="Jiang H."/>
            <person name="Qiu Q."/>
            <person name="Yang H."/>
            <person name="Zhang Y.E."/>
            <person name="Wang W."/>
            <person name="Zhu M."/>
            <person name="He S."/>
            <person name="Zhang G."/>
        </authorList>
    </citation>
    <scope>NUCLEOTIDE SEQUENCE</scope>
    <source>
        <strain evidence="12">Allg_001</strain>
    </source>
</reference>
<evidence type="ECO:0000256" key="6">
    <source>
        <dbReference type="ARBA" id="ARBA00022771"/>
    </source>
</evidence>
<feature type="compositionally biased region" description="Acidic residues" evidence="10">
    <location>
        <begin position="395"/>
        <end position="425"/>
    </location>
</feature>
<feature type="region of interest" description="Disordered" evidence="10">
    <location>
        <begin position="388"/>
        <end position="450"/>
    </location>
</feature>
<keyword evidence="7" id="KW-0862">Zinc</keyword>
<comment type="caution">
    <text evidence="12">The sequence shown here is derived from an EMBL/GenBank/DDBJ whole genome shotgun (WGS) entry which is preliminary data.</text>
</comment>
<evidence type="ECO:0000256" key="5">
    <source>
        <dbReference type="ARBA" id="ARBA00022737"/>
    </source>
</evidence>
<evidence type="ECO:0000256" key="7">
    <source>
        <dbReference type="ARBA" id="ARBA00022833"/>
    </source>
</evidence>
<accession>A0A8J7P2Z2</accession>
<dbReference type="GO" id="GO:0008168">
    <property type="term" value="F:methyltransferase activity"/>
    <property type="evidence" value="ECO:0007669"/>
    <property type="project" value="InterPro"/>
</dbReference>
<dbReference type="GO" id="GO:0016706">
    <property type="term" value="F:2-oxoglutarate-dependent dioxygenase activity"/>
    <property type="evidence" value="ECO:0007669"/>
    <property type="project" value="InterPro"/>
</dbReference>
<evidence type="ECO:0000256" key="9">
    <source>
        <dbReference type="ARBA" id="ARBA00029845"/>
    </source>
</evidence>
<evidence type="ECO:0000256" key="4">
    <source>
        <dbReference type="ARBA" id="ARBA00022723"/>
    </source>
</evidence>
<keyword evidence="13" id="KW-1185">Reference proteome</keyword>
<dbReference type="InterPro" id="IPR010531">
    <property type="entry name" value="NOA36"/>
</dbReference>
<keyword evidence="6" id="KW-0863">Zinc-finger</keyword>
<keyword evidence="5" id="KW-0677">Repeat</keyword>
<dbReference type="PANTHER" id="PTHR13214">
    <property type="entry name" value="ZINC FINGER PROTEIN 330"/>
    <property type="match status" value="1"/>
</dbReference>
<evidence type="ECO:0000256" key="3">
    <source>
        <dbReference type="ARBA" id="ARBA00015408"/>
    </source>
</evidence>